<gene>
    <name evidence="2" type="ORF">KSB_43000</name>
</gene>
<evidence type="ECO:0000313" key="3">
    <source>
        <dbReference type="Proteomes" id="UP000654345"/>
    </source>
</evidence>
<evidence type="ECO:0000313" key="2">
    <source>
        <dbReference type="EMBL" id="GHO55825.1"/>
    </source>
</evidence>
<name>A0ABQ3UTX2_9CHLR</name>
<protein>
    <submittedName>
        <fullName evidence="2">Uncharacterized protein</fullName>
    </submittedName>
</protein>
<accession>A0ABQ3UTX2</accession>
<feature type="compositionally biased region" description="Basic and acidic residues" evidence="1">
    <location>
        <begin position="60"/>
        <end position="73"/>
    </location>
</feature>
<evidence type="ECO:0000256" key="1">
    <source>
        <dbReference type="SAM" id="MobiDB-lite"/>
    </source>
</evidence>
<dbReference type="Proteomes" id="UP000654345">
    <property type="component" value="Unassembled WGS sequence"/>
</dbReference>
<sequence>MLDRFHEPPTQYETPGHNPAEQSQIDIKIIPVKPPPQQADTCDQKQHLGKKSQTASQNGDQRDNERPTPNRAR</sequence>
<reference evidence="2 3" key="1">
    <citation type="journal article" date="2021" name="Int. J. Syst. Evol. Microbiol.">
        <title>Reticulibacter mediterranei gen. nov., sp. nov., within the new family Reticulibacteraceae fam. nov., and Ktedonospora formicarum gen. nov., sp. nov., Ktedonobacter robiniae sp. nov., Dictyobacter formicarum sp. nov. and Dictyobacter arantiisoli sp. nov., belonging to the class Ktedonobacteria.</title>
        <authorList>
            <person name="Yabe S."/>
            <person name="Zheng Y."/>
            <person name="Wang C.M."/>
            <person name="Sakai Y."/>
            <person name="Abe K."/>
            <person name="Yokota A."/>
            <person name="Donadio S."/>
            <person name="Cavaletti L."/>
            <person name="Monciardini P."/>
        </authorList>
    </citation>
    <scope>NUCLEOTIDE SEQUENCE [LARGE SCALE GENOMIC DNA]</scope>
    <source>
        <strain evidence="2 3">SOSP1-30</strain>
    </source>
</reference>
<keyword evidence="3" id="KW-1185">Reference proteome</keyword>
<organism evidence="2 3">
    <name type="scientific">Ktedonobacter robiniae</name>
    <dbReference type="NCBI Taxonomy" id="2778365"/>
    <lineage>
        <taxon>Bacteria</taxon>
        <taxon>Bacillati</taxon>
        <taxon>Chloroflexota</taxon>
        <taxon>Ktedonobacteria</taxon>
        <taxon>Ktedonobacterales</taxon>
        <taxon>Ktedonobacteraceae</taxon>
        <taxon>Ktedonobacter</taxon>
    </lineage>
</organism>
<dbReference type="EMBL" id="BNJG01000002">
    <property type="protein sequence ID" value="GHO55825.1"/>
    <property type="molecule type" value="Genomic_DNA"/>
</dbReference>
<comment type="caution">
    <text evidence="2">The sequence shown here is derived from an EMBL/GenBank/DDBJ whole genome shotgun (WGS) entry which is preliminary data.</text>
</comment>
<feature type="region of interest" description="Disordered" evidence="1">
    <location>
        <begin position="1"/>
        <end position="73"/>
    </location>
</feature>
<proteinExistence type="predicted"/>